<accession>A0A4R8V2Q8</accession>
<comment type="caution">
    <text evidence="1">The sequence shown here is derived from an EMBL/GenBank/DDBJ whole genome shotgun (WGS) entry which is preliminary data.</text>
</comment>
<reference evidence="1 2" key="1">
    <citation type="submission" date="2019-03" db="EMBL/GenBank/DDBJ databases">
        <title>Genomics of glacier-inhabiting Cryobacterium strains.</title>
        <authorList>
            <person name="Liu Q."/>
            <person name="Xin Y.-H."/>
        </authorList>
    </citation>
    <scope>NUCLEOTIDE SEQUENCE [LARGE SCALE GENOMIC DNA]</scope>
    <source>
        <strain evidence="1 2">HLT2-23</strain>
    </source>
</reference>
<evidence type="ECO:0000313" key="1">
    <source>
        <dbReference type="EMBL" id="TFB76254.1"/>
    </source>
</evidence>
<dbReference type="RefSeq" id="WP_134501430.1">
    <property type="nucleotide sequence ID" value="NZ_SOEY01000006.1"/>
</dbReference>
<dbReference type="AlphaFoldDB" id="A0A4R8V2Q8"/>
<dbReference type="Pfam" id="PF13671">
    <property type="entry name" value="AAA_33"/>
    <property type="match status" value="1"/>
</dbReference>
<gene>
    <name evidence="1" type="ORF">E3O06_02460</name>
</gene>
<protein>
    <submittedName>
        <fullName evidence="1">Uncharacterized protein</fullName>
    </submittedName>
</protein>
<dbReference type="Gene3D" id="3.40.50.300">
    <property type="entry name" value="P-loop containing nucleotide triphosphate hydrolases"/>
    <property type="match status" value="1"/>
</dbReference>
<dbReference type="OrthoDB" id="9807890at2"/>
<dbReference type="InterPro" id="IPR027417">
    <property type="entry name" value="P-loop_NTPase"/>
</dbReference>
<dbReference type="EMBL" id="SOEY01000006">
    <property type="protein sequence ID" value="TFB76254.1"/>
    <property type="molecule type" value="Genomic_DNA"/>
</dbReference>
<keyword evidence="2" id="KW-1185">Reference proteome</keyword>
<evidence type="ECO:0000313" key="2">
    <source>
        <dbReference type="Proteomes" id="UP000298173"/>
    </source>
</evidence>
<organism evidence="1 2">
    <name type="scientific">Cryobacterium glaciale</name>
    <dbReference type="NCBI Taxonomy" id="1259145"/>
    <lineage>
        <taxon>Bacteria</taxon>
        <taxon>Bacillati</taxon>
        <taxon>Actinomycetota</taxon>
        <taxon>Actinomycetes</taxon>
        <taxon>Micrococcales</taxon>
        <taxon>Microbacteriaceae</taxon>
        <taxon>Cryobacterium</taxon>
    </lineage>
</organism>
<proteinExistence type="predicted"/>
<dbReference type="Proteomes" id="UP000298173">
    <property type="component" value="Unassembled WGS sequence"/>
</dbReference>
<name>A0A4R8V2Q8_9MICO</name>
<sequence>MTRLTLLDLSLVVLGGASGFGKSTFAASHFGQFETLSRDLFRRLVSNDENDQAATSKAVFGVLAMEFEPVDPRL</sequence>